<feature type="region of interest" description="Disordered" evidence="1">
    <location>
        <begin position="286"/>
        <end position="313"/>
    </location>
</feature>
<evidence type="ECO:0000313" key="2">
    <source>
        <dbReference type="EMBL" id="CAE7769867.1"/>
    </source>
</evidence>
<dbReference type="Proteomes" id="UP000649617">
    <property type="component" value="Unassembled WGS sequence"/>
</dbReference>
<evidence type="ECO:0000313" key="3">
    <source>
        <dbReference type="Proteomes" id="UP000649617"/>
    </source>
</evidence>
<proteinExistence type="predicted"/>
<reference evidence="2" key="1">
    <citation type="submission" date="2021-02" db="EMBL/GenBank/DDBJ databases">
        <authorList>
            <person name="Dougan E. K."/>
            <person name="Rhodes N."/>
            <person name="Thang M."/>
            <person name="Chan C."/>
        </authorList>
    </citation>
    <scope>NUCLEOTIDE SEQUENCE</scope>
</reference>
<keyword evidence="3" id="KW-1185">Reference proteome</keyword>
<dbReference type="AlphaFoldDB" id="A0A812Y2M4"/>
<protein>
    <submittedName>
        <fullName evidence="2">Uncharacterized protein</fullName>
    </submittedName>
</protein>
<dbReference type="OrthoDB" id="406215at2759"/>
<sequence length="522" mass="56779">MRKLPASLHVRCFAKVSLVSSEPPILLELGSNLTWRGRWQQRVREGGSTLPDLSKVEKDSPFGTGPGRKVTCVGTSGVSLPSGFTEPSLQPLVPARNIEEVWAYNDAGRYGASVQGMRFAAIAVARGEDNGGSLQIVFGTDVPSAAPVWNEADCDFGTSLKSGARADSAAKSAASNITWEGTTWRIYRQVTCVGTWGTHTPWSFVKPSSTPDPVPKSLTEVWEANVAGDYGSNAAASADATVKGMRYAIISLLDGQKNGKYLILFSNALPPESENLWDDQDCEFGTKARSQQPHRGRAISPSIVRGTPDGKEKETAFGGTTWRFYKREASCAAKVARIETGNLVCESNNWWGGWRNSRDCTPQITSQGDLTTWNRGYGIHFTEWAKITLSQPAKVSQVEVFHWRGLECPYELQYDSGDGRWVKACEVSGTVAGKETCSSGFPAAPLGALRIWKPRQSRCPDVWFRLTGVRVTGAQCQAWSKCSQPFIAKAAWTASGSGNRDGGLRGEARLNSRSLYNNLTTT</sequence>
<evidence type="ECO:0000256" key="1">
    <source>
        <dbReference type="SAM" id="MobiDB-lite"/>
    </source>
</evidence>
<gene>
    <name evidence="2" type="ORF">SPIL2461_LOCUS22657</name>
</gene>
<comment type="caution">
    <text evidence="2">The sequence shown here is derived from an EMBL/GenBank/DDBJ whole genome shotgun (WGS) entry which is preliminary data.</text>
</comment>
<dbReference type="EMBL" id="CAJNIZ010047526">
    <property type="protein sequence ID" value="CAE7769867.1"/>
    <property type="molecule type" value="Genomic_DNA"/>
</dbReference>
<feature type="region of interest" description="Disordered" evidence="1">
    <location>
        <begin position="46"/>
        <end position="68"/>
    </location>
</feature>
<name>A0A812Y2M4_SYMPI</name>
<accession>A0A812Y2M4</accession>
<organism evidence="2 3">
    <name type="scientific">Symbiodinium pilosum</name>
    <name type="common">Dinoflagellate</name>
    <dbReference type="NCBI Taxonomy" id="2952"/>
    <lineage>
        <taxon>Eukaryota</taxon>
        <taxon>Sar</taxon>
        <taxon>Alveolata</taxon>
        <taxon>Dinophyceae</taxon>
        <taxon>Suessiales</taxon>
        <taxon>Symbiodiniaceae</taxon>
        <taxon>Symbiodinium</taxon>
    </lineage>
</organism>